<gene>
    <name evidence="3" type="ORF">A3G45_00980</name>
</gene>
<organism evidence="3 4">
    <name type="scientific">Candidatus Staskawiczbacteria bacterium RIFCSPLOWO2_12_FULL_37_15</name>
    <dbReference type="NCBI Taxonomy" id="1802218"/>
    <lineage>
        <taxon>Bacteria</taxon>
        <taxon>Candidatus Staskawicziibacteriota</taxon>
    </lineage>
</organism>
<keyword evidence="2" id="KW-0812">Transmembrane</keyword>
<dbReference type="AlphaFoldDB" id="A0A1G2IKD3"/>
<feature type="coiled-coil region" evidence="1">
    <location>
        <begin position="3"/>
        <end position="33"/>
    </location>
</feature>
<reference evidence="3 4" key="1">
    <citation type="journal article" date="2016" name="Nat. Commun.">
        <title>Thousands of microbial genomes shed light on interconnected biogeochemical processes in an aquifer system.</title>
        <authorList>
            <person name="Anantharaman K."/>
            <person name="Brown C.T."/>
            <person name="Hug L.A."/>
            <person name="Sharon I."/>
            <person name="Castelle C.J."/>
            <person name="Probst A.J."/>
            <person name="Thomas B.C."/>
            <person name="Singh A."/>
            <person name="Wilkins M.J."/>
            <person name="Karaoz U."/>
            <person name="Brodie E.L."/>
            <person name="Williams K.H."/>
            <person name="Hubbard S.S."/>
            <person name="Banfield J.F."/>
        </authorList>
    </citation>
    <scope>NUCLEOTIDE SEQUENCE [LARGE SCALE GENOMIC DNA]</scope>
</reference>
<feature type="transmembrane region" description="Helical" evidence="2">
    <location>
        <begin position="37"/>
        <end position="56"/>
    </location>
</feature>
<proteinExistence type="predicted"/>
<dbReference type="Proteomes" id="UP000178632">
    <property type="component" value="Unassembled WGS sequence"/>
</dbReference>
<evidence type="ECO:0000256" key="1">
    <source>
        <dbReference type="SAM" id="Coils"/>
    </source>
</evidence>
<sequence>MKLLKNLARLEKLRELKEKARKKLEEIREKKYTKKDYIPLLISIIFVALFVLRNGFKTNMSIGFMIGALSVGIISTIILEIEK</sequence>
<evidence type="ECO:0000313" key="4">
    <source>
        <dbReference type="Proteomes" id="UP000178632"/>
    </source>
</evidence>
<keyword evidence="2" id="KW-0472">Membrane</keyword>
<name>A0A1G2IKD3_9BACT</name>
<evidence type="ECO:0000313" key="3">
    <source>
        <dbReference type="EMBL" id="OGZ75329.1"/>
    </source>
</evidence>
<protein>
    <submittedName>
        <fullName evidence="3">Uncharacterized protein</fullName>
    </submittedName>
</protein>
<dbReference type="EMBL" id="MHPE01000051">
    <property type="protein sequence ID" value="OGZ75329.1"/>
    <property type="molecule type" value="Genomic_DNA"/>
</dbReference>
<feature type="transmembrane region" description="Helical" evidence="2">
    <location>
        <begin position="62"/>
        <end position="81"/>
    </location>
</feature>
<comment type="caution">
    <text evidence="3">The sequence shown here is derived from an EMBL/GenBank/DDBJ whole genome shotgun (WGS) entry which is preliminary data.</text>
</comment>
<accession>A0A1G2IKD3</accession>
<keyword evidence="1" id="KW-0175">Coiled coil</keyword>
<evidence type="ECO:0000256" key="2">
    <source>
        <dbReference type="SAM" id="Phobius"/>
    </source>
</evidence>
<keyword evidence="2" id="KW-1133">Transmembrane helix</keyword>